<dbReference type="InterPro" id="IPR036855">
    <property type="entry name" value="Znf_CCCH_sf"/>
</dbReference>
<evidence type="ECO:0000256" key="2">
    <source>
        <dbReference type="ARBA" id="ARBA00022771"/>
    </source>
</evidence>
<dbReference type="Gene3D" id="4.10.1000.10">
    <property type="entry name" value="Zinc finger, CCCH-type"/>
    <property type="match status" value="1"/>
</dbReference>
<feature type="compositionally biased region" description="Basic and acidic residues" evidence="5">
    <location>
        <begin position="12"/>
        <end position="26"/>
    </location>
</feature>
<evidence type="ECO:0000313" key="7">
    <source>
        <dbReference type="EMBL" id="GAA0176585.1"/>
    </source>
</evidence>
<protein>
    <recommendedName>
        <fullName evidence="6">C3H1-type domain-containing protein</fullName>
    </recommendedName>
</protein>
<dbReference type="SMART" id="SM00356">
    <property type="entry name" value="ZnF_C3H1"/>
    <property type="match status" value="1"/>
</dbReference>
<dbReference type="PANTHER" id="PTHR36886">
    <property type="entry name" value="PROTEIN FRIGIDA-ESSENTIAL 1"/>
    <property type="match status" value="1"/>
</dbReference>
<sequence length="616" mass="68430">MTFTAAFSGDAFFRHGGEEEPFSKIDSEEEEDDNQIDKYLIDGGQEEGFDKIDAEEVEEVEMEIEEQEGDNQADEDLVGESLNRVNEKIHQSDDNSSMDCSSMDSARNDHHNPHTPTVVVSEADAASKLVVPREDSSMGNRSVNAQLCKAPDEIGINHYKKQDVSGGDMIATISNRAYLEGMADRKRLIEPVNYKLDATQIAKSSSPPELTDSNKRPAIICSFFAKGWCIKGKSCRFLHIRDGIVSESKESVAVSAQQKCERPLGKDSSLAEDLASIDGEILKQKNEVSGLLKGGPGFRAFLGHETWPISSVGQQLLSLSTSCKRDPSQIQKCFDSDPVYHASETSYFQRYSLPSSGSGLQYHPKTKQSSENKNMSFGNWEPSIPFHPSHIITQRILSNGKRFDATHDSGEKTHMRDKISQCGQEASGESNNVYGNAHSEEIQKDSSKIQSVNAETTAERLKSRLLTGKESSLNSVQSRNIVGADLVDDNSEPCTDRQSHTTQPQLDCVRQDNGTHVGRNSDANVHKESKELKIFHAALVERVKELLRQPWHDGILSKDVYKLIVKKTVDKVIRTMEPHLIPDTAESIKQYFSLFSGKHMKLVEAYVVKYGKSLPG</sequence>
<keyword evidence="8" id="KW-1185">Reference proteome</keyword>
<feature type="zinc finger region" description="C3H1-type" evidence="4">
    <location>
        <begin position="215"/>
        <end position="242"/>
    </location>
</feature>
<reference evidence="7 8" key="1">
    <citation type="submission" date="2024-01" db="EMBL/GenBank/DDBJ databases">
        <title>The complete chloroplast genome sequence of Lithospermum erythrorhizon: insights into the phylogenetic relationship among Boraginaceae species and the maternal lineages of purple gromwells.</title>
        <authorList>
            <person name="Okada T."/>
            <person name="Watanabe K."/>
        </authorList>
    </citation>
    <scope>NUCLEOTIDE SEQUENCE [LARGE SCALE GENOMIC DNA]</scope>
</reference>
<proteinExistence type="predicted"/>
<keyword evidence="2 4" id="KW-0863">Zinc-finger</keyword>
<evidence type="ECO:0000256" key="3">
    <source>
        <dbReference type="ARBA" id="ARBA00022833"/>
    </source>
</evidence>
<dbReference type="EMBL" id="BAABME010010218">
    <property type="protein sequence ID" value="GAA0176585.1"/>
    <property type="molecule type" value="Genomic_DNA"/>
</dbReference>
<dbReference type="Pfam" id="PF00642">
    <property type="entry name" value="zf-CCCH"/>
    <property type="match status" value="1"/>
</dbReference>
<evidence type="ECO:0000313" key="8">
    <source>
        <dbReference type="Proteomes" id="UP001454036"/>
    </source>
</evidence>
<evidence type="ECO:0000256" key="4">
    <source>
        <dbReference type="PROSITE-ProRule" id="PRU00723"/>
    </source>
</evidence>
<dbReference type="SUPFAM" id="SSF90229">
    <property type="entry name" value="CCCH zinc finger"/>
    <property type="match status" value="1"/>
</dbReference>
<dbReference type="InterPro" id="IPR052650">
    <property type="entry name" value="Zinc_finger_CCCH"/>
</dbReference>
<gene>
    <name evidence="7" type="ORF">LIER_29553</name>
</gene>
<accession>A0AAV3RN29</accession>
<feature type="region of interest" description="Disordered" evidence="5">
    <location>
        <begin position="408"/>
        <end position="432"/>
    </location>
</feature>
<organism evidence="7 8">
    <name type="scientific">Lithospermum erythrorhizon</name>
    <name type="common">Purple gromwell</name>
    <name type="synonym">Lithospermum officinale var. erythrorhizon</name>
    <dbReference type="NCBI Taxonomy" id="34254"/>
    <lineage>
        <taxon>Eukaryota</taxon>
        <taxon>Viridiplantae</taxon>
        <taxon>Streptophyta</taxon>
        <taxon>Embryophyta</taxon>
        <taxon>Tracheophyta</taxon>
        <taxon>Spermatophyta</taxon>
        <taxon>Magnoliopsida</taxon>
        <taxon>eudicotyledons</taxon>
        <taxon>Gunneridae</taxon>
        <taxon>Pentapetalae</taxon>
        <taxon>asterids</taxon>
        <taxon>lamiids</taxon>
        <taxon>Boraginales</taxon>
        <taxon>Boraginaceae</taxon>
        <taxon>Boraginoideae</taxon>
        <taxon>Lithospermeae</taxon>
        <taxon>Lithospermum</taxon>
    </lineage>
</organism>
<feature type="region of interest" description="Disordered" evidence="5">
    <location>
        <begin position="1"/>
        <end position="35"/>
    </location>
</feature>
<dbReference type="PANTHER" id="PTHR36886:SF3">
    <property type="entry name" value="PROTEIN FRIGIDA-ESSENTIAL 1"/>
    <property type="match status" value="1"/>
</dbReference>
<keyword evidence="1 4" id="KW-0479">Metal-binding</keyword>
<feature type="compositionally biased region" description="Basic and acidic residues" evidence="5">
    <location>
        <begin position="408"/>
        <end position="419"/>
    </location>
</feature>
<evidence type="ECO:0000259" key="6">
    <source>
        <dbReference type="PROSITE" id="PS50103"/>
    </source>
</evidence>
<dbReference type="InterPro" id="IPR000571">
    <property type="entry name" value="Znf_CCCH"/>
</dbReference>
<evidence type="ECO:0000256" key="5">
    <source>
        <dbReference type="SAM" id="MobiDB-lite"/>
    </source>
</evidence>
<feature type="domain" description="C3H1-type" evidence="6">
    <location>
        <begin position="215"/>
        <end position="242"/>
    </location>
</feature>
<dbReference type="PROSITE" id="PS50103">
    <property type="entry name" value="ZF_C3H1"/>
    <property type="match status" value="1"/>
</dbReference>
<keyword evidence="3 4" id="KW-0862">Zinc</keyword>
<dbReference type="GO" id="GO:0008270">
    <property type="term" value="F:zinc ion binding"/>
    <property type="evidence" value="ECO:0007669"/>
    <property type="project" value="UniProtKB-KW"/>
</dbReference>
<comment type="caution">
    <text evidence="7">The sequence shown here is derived from an EMBL/GenBank/DDBJ whole genome shotgun (WGS) entry which is preliminary data.</text>
</comment>
<evidence type="ECO:0000256" key="1">
    <source>
        <dbReference type="ARBA" id="ARBA00022723"/>
    </source>
</evidence>
<dbReference type="AlphaFoldDB" id="A0AAV3RN29"/>
<feature type="compositionally biased region" description="Polar residues" evidence="5">
    <location>
        <begin position="421"/>
        <end position="432"/>
    </location>
</feature>
<dbReference type="Proteomes" id="UP001454036">
    <property type="component" value="Unassembled WGS sequence"/>
</dbReference>
<name>A0AAV3RN29_LITER</name>